<dbReference type="GO" id="GO:0005886">
    <property type="term" value="C:plasma membrane"/>
    <property type="evidence" value="ECO:0007669"/>
    <property type="project" value="TreeGrafter"/>
</dbReference>
<dbReference type="SUPFAM" id="SSF55874">
    <property type="entry name" value="ATPase domain of HSP90 chaperone/DNA topoisomerase II/histidine kinase"/>
    <property type="match status" value="1"/>
</dbReference>
<dbReference type="KEGG" id="pxi:J5O05_04820"/>
<dbReference type="InterPro" id="IPR019734">
    <property type="entry name" value="TPR_rpt"/>
</dbReference>
<dbReference type="Pfam" id="PF13181">
    <property type="entry name" value="TPR_8"/>
    <property type="match status" value="3"/>
</dbReference>
<feature type="coiled-coil region" evidence="8">
    <location>
        <begin position="356"/>
        <end position="418"/>
    </location>
</feature>
<accession>A0A975DIF9</accession>
<evidence type="ECO:0000259" key="10">
    <source>
        <dbReference type="PROSITE" id="PS50109"/>
    </source>
</evidence>
<dbReference type="RefSeq" id="WP_208843831.1">
    <property type="nucleotide sequence ID" value="NZ_CP072133.1"/>
</dbReference>
<keyword evidence="9" id="KW-1133">Transmembrane helix</keyword>
<keyword evidence="4" id="KW-0808">Transferase</keyword>
<evidence type="ECO:0000256" key="5">
    <source>
        <dbReference type="ARBA" id="ARBA00022777"/>
    </source>
</evidence>
<keyword evidence="9" id="KW-0472">Membrane</keyword>
<evidence type="ECO:0000256" key="6">
    <source>
        <dbReference type="ARBA" id="ARBA00023012"/>
    </source>
</evidence>
<evidence type="ECO:0000256" key="7">
    <source>
        <dbReference type="PROSITE-ProRule" id="PRU00339"/>
    </source>
</evidence>
<evidence type="ECO:0000313" key="12">
    <source>
        <dbReference type="Proteomes" id="UP000664904"/>
    </source>
</evidence>
<dbReference type="EMBL" id="CP072133">
    <property type="protein sequence ID" value="QTH72209.1"/>
    <property type="molecule type" value="Genomic_DNA"/>
</dbReference>
<dbReference type="PROSITE" id="PS50109">
    <property type="entry name" value="HIS_KIN"/>
    <property type="match status" value="1"/>
</dbReference>
<evidence type="ECO:0000313" key="11">
    <source>
        <dbReference type="EMBL" id="QTH72209.1"/>
    </source>
</evidence>
<dbReference type="CDD" id="cd00082">
    <property type="entry name" value="HisKA"/>
    <property type="match status" value="1"/>
</dbReference>
<organism evidence="11 12">
    <name type="scientific">Pseudoalteromonas xiamenensis</name>
    <dbReference type="NCBI Taxonomy" id="882626"/>
    <lineage>
        <taxon>Bacteria</taxon>
        <taxon>Pseudomonadati</taxon>
        <taxon>Pseudomonadota</taxon>
        <taxon>Gammaproteobacteria</taxon>
        <taxon>Alteromonadales</taxon>
        <taxon>Pseudoalteromonadaceae</taxon>
        <taxon>Pseudoalteromonas</taxon>
    </lineage>
</organism>
<dbReference type="GO" id="GO:0000155">
    <property type="term" value="F:phosphorelay sensor kinase activity"/>
    <property type="evidence" value="ECO:0007669"/>
    <property type="project" value="InterPro"/>
</dbReference>
<dbReference type="Pfam" id="PF00512">
    <property type="entry name" value="HisKA"/>
    <property type="match status" value="1"/>
</dbReference>
<dbReference type="GO" id="GO:0004721">
    <property type="term" value="F:phosphoprotein phosphatase activity"/>
    <property type="evidence" value="ECO:0007669"/>
    <property type="project" value="TreeGrafter"/>
</dbReference>
<keyword evidence="3" id="KW-0597">Phosphoprotein</keyword>
<dbReference type="InterPro" id="IPR004358">
    <property type="entry name" value="Sig_transdc_His_kin-like_C"/>
</dbReference>
<dbReference type="GO" id="GO:0016036">
    <property type="term" value="P:cellular response to phosphate starvation"/>
    <property type="evidence" value="ECO:0007669"/>
    <property type="project" value="TreeGrafter"/>
</dbReference>
<keyword evidence="7" id="KW-0802">TPR repeat</keyword>
<evidence type="ECO:0000256" key="1">
    <source>
        <dbReference type="ARBA" id="ARBA00000085"/>
    </source>
</evidence>
<name>A0A975DIF9_9GAMM</name>
<keyword evidence="9" id="KW-0812">Transmembrane</keyword>
<evidence type="ECO:0000256" key="8">
    <source>
        <dbReference type="SAM" id="Coils"/>
    </source>
</evidence>
<keyword evidence="12" id="KW-1185">Reference proteome</keyword>
<dbReference type="SUPFAM" id="SSF47384">
    <property type="entry name" value="Homodimeric domain of signal transducing histidine kinase"/>
    <property type="match status" value="1"/>
</dbReference>
<dbReference type="SMART" id="SM00028">
    <property type="entry name" value="TPR"/>
    <property type="match status" value="8"/>
</dbReference>
<dbReference type="SMART" id="SM00387">
    <property type="entry name" value="HATPase_c"/>
    <property type="match status" value="1"/>
</dbReference>
<evidence type="ECO:0000256" key="3">
    <source>
        <dbReference type="ARBA" id="ARBA00022553"/>
    </source>
</evidence>
<dbReference type="PANTHER" id="PTHR45453:SF1">
    <property type="entry name" value="PHOSPHATE REGULON SENSOR PROTEIN PHOR"/>
    <property type="match status" value="1"/>
</dbReference>
<dbReference type="SUPFAM" id="SSF48452">
    <property type="entry name" value="TPR-like"/>
    <property type="match status" value="2"/>
</dbReference>
<dbReference type="InterPro" id="IPR003594">
    <property type="entry name" value="HATPase_dom"/>
</dbReference>
<dbReference type="PRINTS" id="PR00344">
    <property type="entry name" value="BCTRLSENSOR"/>
</dbReference>
<dbReference type="InterPro" id="IPR036890">
    <property type="entry name" value="HATPase_C_sf"/>
</dbReference>
<dbReference type="InterPro" id="IPR003661">
    <property type="entry name" value="HisK_dim/P_dom"/>
</dbReference>
<dbReference type="Gene3D" id="3.30.565.10">
    <property type="entry name" value="Histidine kinase-like ATPase, C-terminal domain"/>
    <property type="match status" value="1"/>
</dbReference>
<evidence type="ECO:0000256" key="2">
    <source>
        <dbReference type="ARBA" id="ARBA00012438"/>
    </source>
</evidence>
<evidence type="ECO:0000256" key="4">
    <source>
        <dbReference type="ARBA" id="ARBA00022679"/>
    </source>
</evidence>
<evidence type="ECO:0000256" key="9">
    <source>
        <dbReference type="SAM" id="Phobius"/>
    </source>
</evidence>
<proteinExistence type="predicted"/>
<keyword evidence="8" id="KW-0175">Coiled coil</keyword>
<dbReference type="SMART" id="SM00388">
    <property type="entry name" value="HisKA"/>
    <property type="match status" value="1"/>
</dbReference>
<keyword evidence="5" id="KW-0418">Kinase</keyword>
<reference evidence="11" key="1">
    <citation type="submission" date="2021-03" db="EMBL/GenBank/DDBJ databases">
        <title>Complete Genome of Pseudoalteromonas xiamenensis STKMTI.2, a new potential marine bacterium producing anti-Vibrio compounds.</title>
        <authorList>
            <person name="Handayani D.P."/>
            <person name="Isnansetyo A."/>
            <person name="Istiqomah I."/>
            <person name="Jumina J."/>
        </authorList>
    </citation>
    <scope>NUCLEOTIDE SEQUENCE</scope>
    <source>
        <strain evidence="11">STKMTI.2</strain>
    </source>
</reference>
<feature type="repeat" description="TPR" evidence="7">
    <location>
        <begin position="203"/>
        <end position="236"/>
    </location>
</feature>
<dbReference type="PROSITE" id="PS50005">
    <property type="entry name" value="TPR"/>
    <property type="match status" value="2"/>
</dbReference>
<dbReference type="Proteomes" id="UP000664904">
    <property type="component" value="Chromosome"/>
</dbReference>
<dbReference type="AlphaFoldDB" id="A0A975DIF9"/>
<dbReference type="Gene3D" id="1.10.287.130">
    <property type="match status" value="1"/>
</dbReference>
<feature type="domain" description="Histidine kinase" evidence="10">
    <location>
        <begin position="490"/>
        <end position="706"/>
    </location>
</feature>
<gene>
    <name evidence="11" type="ORF">J5O05_04820</name>
</gene>
<keyword evidence="6" id="KW-0902">Two-component regulatory system</keyword>
<dbReference type="Pfam" id="PF02518">
    <property type="entry name" value="HATPase_c"/>
    <property type="match status" value="1"/>
</dbReference>
<dbReference type="InterPro" id="IPR036097">
    <property type="entry name" value="HisK_dim/P_sf"/>
</dbReference>
<dbReference type="InterPro" id="IPR050351">
    <property type="entry name" value="BphY/WalK/GraS-like"/>
</dbReference>
<feature type="repeat" description="TPR" evidence="7">
    <location>
        <begin position="363"/>
        <end position="396"/>
    </location>
</feature>
<protein>
    <recommendedName>
        <fullName evidence="2">histidine kinase</fullName>
        <ecNumber evidence="2">2.7.13.3</ecNumber>
    </recommendedName>
</protein>
<sequence>MEAGKRQFEESERVRQSDPSKAIFLLNQIVHDEELADETDLQLLALESLGFAYNDEGQYDSAIKAVTRLGELALKAQNFDFRVTALLLQGYIYDVQDNYKQAEFYYREGLKLAEGAQDDELISQAYERVSAVQRRQDKYTEALETAQKSVQSLAGSPKTKTYIFALRNLGILEALVGDYNGAIDTLTQSYELSEQRGFQQGVADAVYEIAEVYRKMGNTKLALEYFKLSHEIDVQRNVPLEVANSAFKVGNLSFTEKDYETAQAFAEKAYKLYVEVNNKVGLVISQTLLGQLAYQRGDKAKALELIEAAIVIAKEHNLKARLITTNIAKIKISQQEGDVQAVVFLGEETLQLAQALEELEDQMTILNLLAESYQQQDQFEKAFNAFKEATKIKDSLGIKQHNLTLAALQSKAEFKRRQTKIDRLNIEKELQVAKLKENELQLRAWWLGSGCALLIVVLVGYRLYQNRKIAAERAQMLEDVVHKKNQMLADVSHEVRTPLTALYLQIEALQHNIIEDVEGSYEVINRKLADINHLISDIHQLALVDTASLVLNLHEHDFAQVIQLWEREYKQLALVKGFKWNATLDLPQKLVVNWDIDRVKQVLTNLFANSVNYTDLPGSVSFHVTLQDKQVLMVVEDSSPTVDEEHLSEMFERLFRTEASKQRRVSGSGLGLAISKGLVSAHRGSIWAEQSALGGVKMQITLPINPNA</sequence>
<dbReference type="Gene3D" id="1.25.40.10">
    <property type="entry name" value="Tetratricopeptide repeat domain"/>
    <property type="match status" value="3"/>
</dbReference>
<dbReference type="Pfam" id="PF13424">
    <property type="entry name" value="TPR_12"/>
    <property type="match status" value="2"/>
</dbReference>
<dbReference type="PANTHER" id="PTHR45453">
    <property type="entry name" value="PHOSPHATE REGULON SENSOR PROTEIN PHOR"/>
    <property type="match status" value="1"/>
</dbReference>
<feature type="transmembrane region" description="Helical" evidence="9">
    <location>
        <begin position="444"/>
        <end position="464"/>
    </location>
</feature>
<dbReference type="EC" id="2.7.13.3" evidence="2"/>
<dbReference type="InterPro" id="IPR005467">
    <property type="entry name" value="His_kinase_dom"/>
</dbReference>
<dbReference type="InterPro" id="IPR011990">
    <property type="entry name" value="TPR-like_helical_dom_sf"/>
</dbReference>
<comment type="catalytic activity">
    <reaction evidence="1">
        <text>ATP + protein L-histidine = ADP + protein N-phospho-L-histidine.</text>
        <dbReference type="EC" id="2.7.13.3"/>
    </reaction>
</comment>